<dbReference type="AlphaFoldDB" id="A0A1J1J3V2"/>
<feature type="domain" description="Nascent polypeptide-associated complex subunit alpha-like UBA" evidence="2">
    <location>
        <begin position="167"/>
        <end position="199"/>
    </location>
</feature>
<evidence type="ECO:0000313" key="4">
    <source>
        <dbReference type="Proteomes" id="UP000183832"/>
    </source>
</evidence>
<proteinExistence type="predicted"/>
<dbReference type="CDD" id="cd14361">
    <property type="entry name" value="UBA_HYPK"/>
    <property type="match status" value="4"/>
</dbReference>
<keyword evidence="4" id="KW-1185">Reference proteome</keyword>
<feature type="compositionally biased region" description="Polar residues" evidence="1">
    <location>
        <begin position="1"/>
        <end position="11"/>
    </location>
</feature>
<dbReference type="Proteomes" id="UP000183832">
    <property type="component" value="Unassembled WGS sequence"/>
</dbReference>
<dbReference type="GO" id="GO:0050821">
    <property type="term" value="P:protein stabilization"/>
    <property type="evidence" value="ECO:0007669"/>
    <property type="project" value="TreeGrafter"/>
</dbReference>
<feature type="region of interest" description="Disordered" evidence="1">
    <location>
        <begin position="1"/>
        <end position="36"/>
    </location>
</feature>
<evidence type="ECO:0000259" key="2">
    <source>
        <dbReference type="Pfam" id="PF19026"/>
    </source>
</evidence>
<dbReference type="GO" id="GO:0043066">
    <property type="term" value="P:negative regulation of apoptotic process"/>
    <property type="evidence" value="ECO:0007669"/>
    <property type="project" value="TreeGrafter"/>
</dbReference>
<sequence length="368" mass="42040">MSNTESVNGQDDVQDRKQKKHDSGAADLERVTDWTEESEISKDISNAVNLFADKRNKEHEEKLAKEHELQKIQVKKEHLELVMTELEVSTTTGEKALRESKGDVVLALKNLIKVAEKVIDLDLERVTDWTEESEISKDISNAVNLFADKRNKEHEEKLAKEHELQKIQVKKEHLELIMTELEVSATTAEKALRENKGDVKIQVKKEHLELIMTELEVSTTTGEKALRESKGDVVLALKNLIKVAERVIDLDLERVTDWTEESEISKDISNAVNLFADKRNKEHEEKLAKEHELQKIQVKKEHLELVMTELEVSATTVEKALRENKGDVVLALTNLIEEANFKKAFNLTLSNLMKQNIVVLPTKNDESF</sequence>
<dbReference type="InterPro" id="IPR044034">
    <property type="entry name" value="NAC-like_UBA"/>
</dbReference>
<dbReference type="STRING" id="568069.A0A1J1J3V2"/>
<reference evidence="3 4" key="1">
    <citation type="submission" date="2015-04" db="EMBL/GenBank/DDBJ databases">
        <authorList>
            <person name="Syromyatnikov M.Y."/>
            <person name="Popov V.N."/>
        </authorList>
    </citation>
    <scope>NUCLEOTIDE SEQUENCE [LARGE SCALE GENOMIC DNA]</scope>
</reference>
<dbReference type="Pfam" id="PF19026">
    <property type="entry name" value="UBA_HYPK"/>
    <property type="match status" value="4"/>
</dbReference>
<organism evidence="3 4">
    <name type="scientific">Clunio marinus</name>
    <dbReference type="NCBI Taxonomy" id="568069"/>
    <lineage>
        <taxon>Eukaryota</taxon>
        <taxon>Metazoa</taxon>
        <taxon>Ecdysozoa</taxon>
        <taxon>Arthropoda</taxon>
        <taxon>Hexapoda</taxon>
        <taxon>Insecta</taxon>
        <taxon>Pterygota</taxon>
        <taxon>Neoptera</taxon>
        <taxon>Endopterygota</taxon>
        <taxon>Diptera</taxon>
        <taxon>Nematocera</taxon>
        <taxon>Chironomoidea</taxon>
        <taxon>Chironomidae</taxon>
        <taxon>Clunio</taxon>
    </lineage>
</organism>
<evidence type="ECO:0000313" key="3">
    <source>
        <dbReference type="EMBL" id="CRL07109.1"/>
    </source>
</evidence>
<name>A0A1J1J3V2_9DIPT</name>
<dbReference type="EMBL" id="CVRI01000070">
    <property type="protein sequence ID" value="CRL07109.1"/>
    <property type="molecule type" value="Genomic_DNA"/>
</dbReference>
<dbReference type="InterPro" id="IPR038922">
    <property type="entry name" value="HYPK_UBA"/>
</dbReference>
<dbReference type="InterPro" id="IPR052617">
    <property type="entry name" value="Huntingtin-int_K"/>
</dbReference>
<feature type="domain" description="Nascent polypeptide-associated complex subunit alpha-like UBA" evidence="2">
    <location>
        <begin position="72"/>
        <end position="112"/>
    </location>
</feature>
<dbReference type="OrthoDB" id="285219at2759"/>
<dbReference type="PANTHER" id="PTHR31184:SF2">
    <property type="entry name" value="HUNTINGTIN-INTERACTING PROTEIN K"/>
    <property type="match status" value="1"/>
</dbReference>
<protein>
    <submittedName>
        <fullName evidence="3">CLUMA_CG020106, isoform A</fullName>
    </submittedName>
</protein>
<feature type="domain" description="Nascent polypeptide-associated complex subunit alpha-like UBA" evidence="2">
    <location>
        <begin position="296"/>
        <end position="336"/>
    </location>
</feature>
<accession>A0A1J1J3V2</accession>
<feature type="domain" description="Nascent polypeptide-associated complex subunit alpha-like UBA" evidence="2">
    <location>
        <begin position="201"/>
        <end position="241"/>
    </location>
</feature>
<dbReference type="Gene3D" id="1.10.8.10">
    <property type="entry name" value="DNA helicase RuvA subunit, C-terminal domain"/>
    <property type="match status" value="4"/>
</dbReference>
<evidence type="ECO:0000256" key="1">
    <source>
        <dbReference type="SAM" id="MobiDB-lite"/>
    </source>
</evidence>
<gene>
    <name evidence="3" type="ORF">CLUMA_CG020106</name>
</gene>
<feature type="compositionally biased region" description="Basic and acidic residues" evidence="1">
    <location>
        <begin position="13"/>
        <end position="33"/>
    </location>
</feature>
<dbReference type="PANTHER" id="PTHR31184">
    <property type="entry name" value="HUNTINGTIN-INTERACTING PROTEIN K FAMILY MEMBER"/>
    <property type="match status" value="1"/>
</dbReference>